<protein>
    <recommendedName>
        <fullName evidence="5">8-amino-7-oxononanoate synthase</fullName>
        <ecNumber evidence="5">2.3.1.47</ecNumber>
    </recommendedName>
    <alternativeName>
        <fullName evidence="9">7-keto-8-amino-pelargonic acid synthase</fullName>
    </alternativeName>
    <alternativeName>
        <fullName evidence="10">8-amino-7-ketopelargonate synthase</fullName>
    </alternativeName>
</protein>
<reference evidence="14" key="2">
    <citation type="submission" date="2023-01" db="EMBL/GenBank/DDBJ databases">
        <title>Draft genome sequence of Paraferrimonas sedimenticola strain NBRC 101628.</title>
        <authorList>
            <person name="Sun Q."/>
            <person name="Mori K."/>
        </authorList>
    </citation>
    <scope>NUCLEOTIDE SEQUENCE</scope>
    <source>
        <strain evidence="14">NBRC 101628</strain>
    </source>
</reference>
<comment type="catalytic activity">
    <reaction evidence="11">
        <text>6-carboxyhexanoyl-[ACP] + L-alanine + H(+) = (8S)-8-amino-7-oxononanoate + holo-[ACP] + CO2</text>
        <dbReference type="Rhea" id="RHEA:42288"/>
        <dbReference type="Rhea" id="RHEA-COMP:9685"/>
        <dbReference type="Rhea" id="RHEA-COMP:9955"/>
        <dbReference type="ChEBI" id="CHEBI:15378"/>
        <dbReference type="ChEBI" id="CHEBI:16526"/>
        <dbReference type="ChEBI" id="CHEBI:57972"/>
        <dbReference type="ChEBI" id="CHEBI:64479"/>
        <dbReference type="ChEBI" id="CHEBI:78846"/>
        <dbReference type="ChEBI" id="CHEBI:149468"/>
        <dbReference type="EC" id="2.3.1.47"/>
    </reaction>
</comment>
<keyword evidence="6" id="KW-0808">Transferase</keyword>
<organism evidence="14 15">
    <name type="scientific">Paraferrimonas sedimenticola</name>
    <dbReference type="NCBI Taxonomy" id="375674"/>
    <lineage>
        <taxon>Bacteria</taxon>
        <taxon>Pseudomonadati</taxon>
        <taxon>Pseudomonadota</taxon>
        <taxon>Gammaproteobacteria</taxon>
        <taxon>Alteromonadales</taxon>
        <taxon>Ferrimonadaceae</taxon>
        <taxon>Paraferrimonas</taxon>
    </lineage>
</organism>
<dbReference type="PROSITE" id="PS00599">
    <property type="entry name" value="AA_TRANSFER_CLASS_2"/>
    <property type="match status" value="1"/>
</dbReference>
<comment type="caution">
    <text evidence="14">The sequence shown here is derived from an EMBL/GenBank/DDBJ whole genome shotgun (WGS) entry which is preliminary data.</text>
</comment>
<evidence type="ECO:0000256" key="10">
    <source>
        <dbReference type="ARBA" id="ARBA00033381"/>
    </source>
</evidence>
<dbReference type="GO" id="GO:0008710">
    <property type="term" value="F:8-amino-7-oxononanoate synthase activity"/>
    <property type="evidence" value="ECO:0007669"/>
    <property type="project" value="UniProtKB-EC"/>
</dbReference>
<comment type="pathway">
    <text evidence="2">Cofactor biosynthesis; biotin biosynthesis.</text>
</comment>
<dbReference type="SUPFAM" id="SSF53383">
    <property type="entry name" value="PLP-dependent transferases"/>
    <property type="match status" value="1"/>
</dbReference>
<evidence type="ECO:0000256" key="6">
    <source>
        <dbReference type="ARBA" id="ARBA00022679"/>
    </source>
</evidence>
<dbReference type="PANTHER" id="PTHR13693:SF100">
    <property type="entry name" value="8-AMINO-7-OXONONANOATE SYNTHASE"/>
    <property type="match status" value="1"/>
</dbReference>
<keyword evidence="7" id="KW-0093">Biotin biosynthesis</keyword>
<dbReference type="EMBL" id="BSNC01000005">
    <property type="protein sequence ID" value="GLP96661.1"/>
    <property type="molecule type" value="Genomic_DNA"/>
</dbReference>
<dbReference type="PANTHER" id="PTHR13693">
    <property type="entry name" value="CLASS II AMINOTRANSFERASE/8-AMINO-7-OXONONANOATE SYNTHASE"/>
    <property type="match status" value="1"/>
</dbReference>
<evidence type="ECO:0000256" key="3">
    <source>
        <dbReference type="ARBA" id="ARBA00010008"/>
    </source>
</evidence>
<comment type="subunit">
    <text evidence="4">Homodimer.</text>
</comment>
<dbReference type="InterPro" id="IPR004839">
    <property type="entry name" value="Aminotransferase_I/II_large"/>
</dbReference>
<evidence type="ECO:0000256" key="11">
    <source>
        <dbReference type="ARBA" id="ARBA00047715"/>
    </source>
</evidence>
<evidence type="ECO:0000259" key="13">
    <source>
        <dbReference type="Pfam" id="PF00155"/>
    </source>
</evidence>
<dbReference type="GO" id="GO:0009102">
    <property type="term" value="P:biotin biosynthetic process"/>
    <property type="evidence" value="ECO:0007669"/>
    <property type="project" value="UniProtKB-KW"/>
</dbReference>
<dbReference type="InterPro" id="IPR001917">
    <property type="entry name" value="Aminotrans_II_pyridoxalP_BS"/>
</dbReference>
<evidence type="ECO:0000256" key="12">
    <source>
        <dbReference type="RuleBase" id="RU003693"/>
    </source>
</evidence>
<keyword evidence="15" id="KW-1185">Reference proteome</keyword>
<evidence type="ECO:0000256" key="7">
    <source>
        <dbReference type="ARBA" id="ARBA00022756"/>
    </source>
</evidence>
<dbReference type="Proteomes" id="UP001161422">
    <property type="component" value="Unassembled WGS sequence"/>
</dbReference>
<sequence>MPQPTNTDARARLSERLQAQQQAGLKRQRRLTLAPLEDSGSQAFMNFASNDYLGLAHSKVMAQALADAALELGSGSGASPLVSGYHPAHRDLERALCQLTGYSQAILFCSGFAANQCLMSALGDSLDYFVADKLVHASIIDGMRATKAKLKRFAHNDLLHARKLAEGLEGQGAVVCESLYSMDGDTAPLAELQQLAHSRGDLFIVDDAHGFGVLGATGFGASELCRPDCLVVTFGKAMGCQGAAILADGPLIDYLQNFGRHYVYSTALSPAMAQAAITALEQIEMGRRREQLLANLELFKRNAKALNLPLMDSDSPIQPLLCGESDKALQLATKLRERGILVGAIRPPTVPAGSARLRITIGARHSAEQIQSLTDALAEVLDELR</sequence>
<dbReference type="Pfam" id="PF00155">
    <property type="entry name" value="Aminotran_1_2"/>
    <property type="match status" value="1"/>
</dbReference>
<gene>
    <name evidence="14" type="primary">bioF</name>
    <name evidence="14" type="ORF">GCM10007895_19670</name>
</gene>
<evidence type="ECO:0000256" key="4">
    <source>
        <dbReference type="ARBA" id="ARBA00011738"/>
    </source>
</evidence>
<keyword evidence="8 12" id="KW-0663">Pyridoxal phosphate</keyword>
<dbReference type="Gene3D" id="3.90.1150.10">
    <property type="entry name" value="Aspartate Aminotransferase, domain 1"/>
    <property type="match status" value="1"/>
</dbReference>
<dbReference type="InterPro" id="IPR015424">
    <property type="entry name" value="PyrdxlP-dep_Trfase"/>
</dbReference>
<comment type="cofactor">
    <cofactor evidence="1 12">
        <name>pyridoxal 5'-phosphate</name>
        <dbReference type="ChEBI" id="CHEBI:597326"/>
    </cofactor>
</comment>
<dbReference type="InterPro" id="IPR015421">
    <property type="entry name" value="PyrdxlP-dep_Trfase_major"/>
</dbReference>
<dbReference type="RefSeq" id="WP_095503986.1">
    <property type="nucleotide sequence ID" value="NZ_BSNC01000005.1"/>
</dbReference>
<accession>A0AA37RX19</accession>
<evidence type="ECO:0000256" key="1">
    <source>
        <dbReference type="ARBA" id="ARBA00001933"/>
    </source>
</evidence>
<dbReference type="InterPro" id="IPR050087">
    <property type="entry name" value="AON_synthase_class-II"/>
</dbReference>
<dbReference type="InterPro" id="IPR015422">
    <property type="entry name" value="PyrdxlP-dep_Trfase_small"/>
</dbReference>
<evidence type="ECO:0000256" key="5">
    <source>
        <dbReference type="ARBA" id="ARBA00013187"/>
    </source>
</evidence>
<evidence type="ECO:0000313" key="15">
    <source>
        <dbReference type="Proteomes" id="UP001161422"/>
    </source>
</evidence>
<dbReference type="Gene3D" id="3.40.640.10">
    <property type="entry name" value="Type I PLP-dependent aspartate aminotransferase-like (Major domain)"/>
    <property type="match status" value="1"/>
</dbReference>
<evidence type="ECO:0000256" key="9">
    <source>
        <dbReference type="ARBA" id="ARBA00032610"/>
    </source>
</evidence>
<evidence type="ECO:0000256" key="2">
    <source>
        <dbReference type="ARBA" id="ARBA00004746"/>
    </source>
</evidence>
<reference evidence="14" key="1">
    <citation type="journal article" date="2014" name="Int. J. Syst. Evol. Microbiol.">
        <title>Complete genome sequence of Corynebacterium casei LMG S-19264T (=DSM 44701T), isolated from a smear-ripened cheese.</title>
        <authorList>
            <consortium name="US DOE Joint Genome Institute (JGI-PGF)"/>
            <person name="Walter F."/>
            <person name="Albersmeier A."/>
            <person name="Kalinowski J."/>
            <person name="Ruckert C."/>
        </authorList>
    </citation>
    <scope>NUCLEOTIDE SEQUENCE</scope>
    <source>
        <strain evidence="14">NBRC 101628</strain>
    </source>
</reference>
<comment type="similarity">
    <text evidence="3">Belongs to the class-II pyridoxal-phosphate-dependent aminotransferase family. BioF subfamily.</text>
</comment>
<feature type="domain" description="Aminotransferase class I/classII large" evidence="13">
    <location>
        <begin position="44"/>
        <end position="377"/>
    </location>
</feature>
<evidence type="ECO:0000313" key="14">
    <source>
        <dbReference type="EMBL" id="GLP96661.1"/>
    </source>
</evidence>
<proteinExistence type="inferred from homology"/>
<dbReference type="GO" id="GO:0030170">
    <property type="term" value="F:pyridoxal phosphate binding"/>
    <property type="evidence" value="ECO:0007669"/>
    <property type="project" value="InterPro"/>
</dbReference>
<dbReference type="AlphaFoldDB" id="A0AA37RX19"/>
<dbReference type="EC" id="2.3.1.47" evidence="5"/>
<evidence type="ECO:0000256" key="8">
    <source>
        <dbReference type="ARBA" id="ARBA00022898"/>
    </source>
</evidence>
<name>A0AA37RX19_9GAMM</name>